<proteinExistence type="predicted"/>
<comment type="caution">
    <text evidence="1">The sequence shown here is derived from an EMBL/GenBank/DDBJ whole genome shotgun (WGS) entry which is preliminary data.</text>
</comment>
<name>A0A2N5HLK6_9BACI</name>
<organism evidence="1 2">
    <name type="scientific">Neobacillus cucumis</name>
    <dbReference type="NCBI Taxonomy" id="1740721"/>
    <lineage>
        <taxon>Bacteria</taxon>
        <taxon>Bacillati</taxon>
        <taxon>Bacillota</taxon>
        <taxon>Bacilli</taxon>
        <taxon>Bacillales</taxon>
        <taxon>Bacillaceae</taxon>
        <taxon>Neobacillus</taxon>
    </lineage>
</organism>
<keyword evidence="2" id="KW-1185">Reference proteome</keyword>
<protein>
    <submittedName>
        <fullName evidence="1">Uncharacterized protein</fullName>
    </submittedName>
</protein>
<dbReference type="Proteomes" id="UP000234950">
    <property type="component" value="Unassembled WGS sequence"/>
</dbReference>
<accession>A0A2N5HLK6</accession>
<evidence type="ECO:0000313" key="1">
    <source>
        <dbReference type="EMBL" id="PLS06377.1"/>
    </source>
</evidence>
<reference evidence="1 2" key="1">
    <citation type="submission" date="2017-11" db="EMBL/GenBank/DDBJ databases">
        <title>Comparitive Functional Genomics of Dry Heat Resistant strains isolated from the Viking Spacecraft.</title>
        <authorList>
            <person name="Seuylemezian A."/>
            <person name="Cooper K."/>
            <person name="Vaishampayan P."/>
        </authorList>
    </citation>
    <scope>NUCLEOTIDE SEQUENCE [LARGE SCALE GENOMIC DNA]</scope>
    <source>
        <strain evidence="1 2">V32-6</strain>
    </source>
</reference>
<dbReference type="EMBL" id="PGVE01000035">
    <property type="protein sequence ID" value="PLS06377.1"/>
    <property type="molecule type" value="Genomic_DNA"/>
</dbReference>
<evidence type="ECO:0000313" key="2">
    <source>
        <dbReference type="Proteomes" id="UP000234950"/>
    </source>
</evidence>
<gene>
    <name evidence="1" type="ORF">CVD27_07470</name>
</gene>
<sequence length="66" mass="7914">MKGTAILFQERNITFIEDVEHSFFEEIKEQCDCKHCNCRINNHPVDFGSVSPVFWHEDEIDWDYGY</sequence>
<dbReference type="AlphaFoldDB" id="A0A2N5HLK6"/>
<dbReference type="OrthoDB" id="2937157at2"/>